<evidence type="ECO:0000259" key="3">
    <source>
        <dbReference type="PROSITE" id="PS50097"/>
    </source>
</evidence>
<dbReference type="SUPFAM" id="SSF49599">
    <property type="entry name" value="TRAF domain-like"/>
    <property type="match status" value="1"/>
</dbReference>
<evidence type="ECO:0000313" key="4">
    <source>
        <dbReference type="EMBL" id="JAD87045.1"/>
    </source>
</evidence>
<name>A0A0A9DN02_ARUDO</name>
<protein>
    <recommendedName>
        <fullName evidence="3">BTB domain-containing protein</fullName>
    </recommendedName>
</protein>
<dbReference type="Gene3D" id="3.30.710.10">
    <property type="entry name" value="Potassium Channel Kv1.1, Chain A"/>
    <property type="match status" value="1"/>
</dbReference>
<dbReference type="InterPro" id="IPR000210">
    <property type="entry name" value="BTB/POZ_dom"/>
</dbReference>
<dbReference type="PROSITE" id="PS50097">
    <property type="entry name" value="BTB"/>
    <property type="match status" value="1"/>
</dbReference>
<dbReference type="EMBL" id="GBRH01210850">
    <property type="protein sequence ID" value="JAD87045.1"/>
    <property type="molecule type" value="Transcribed_RNA"/>
</dbReference>
<comment type="pathway">
    <text evidence="1">Protein modification; protein ubiquitination.</text>
</comment>
<dbReference type="SUPFAM" id="SSF54695">
    <property type="entry name" value="POZ domain"/>
    <property type="match status" value="1"/>
</dbReference>
<reference evidence="4" key="1">
    <citation type="submission" date="2014-09" db="EMBL/GenBank/DDBJ databases">
        <authorList>
            <person name="Magalhaes I.L.F."/>
            <person name="Oliveira U."/>
            <person name="Santos F.R."/>
            <person name="Vidigal T.H.D.A."/>
            <person name="Brescovit A.D."/>
            <person name="Santos A.J."/>
        </authorList>
    </citation>
    <scope>NUCLEOTIDE SEQUENCE</scope>
    <source>
        <tissue evidence="4">Shoot tissue taken approximately 20 cm above the soil surface</tissue>
    </source>
</reference>
<comment type="similarity">
    <text evidence="2">Belongs to the Tdpoz family.</text>
</comment>
<dbReference type="Pfam" id="PF24570">
    <property type="entry name" value="BACK_BPM_SPOP"/>
    <property type="match status" value="1"/>
</dbReference>
<dbReference type="InterPro" id="IPR011333">
    <property type="entry name" value="SKP1/BTB/POZ_sf"/>
</dbReference>
<dbReference type="PANTHER" id="PTHR26379:SF380">
    <property type="entry name" value="BTB DOMAIN-CONTAINING PROTEIN"/>
    <property type="match status" value="1"/>
</dbReference>
<reference evidence="4" key="2">
    <citation type="journal article" date="2015" name="Data Brief">
        <title>Shoot transcriptome of the giant reed, Arundo donax.</title>
        <authorList>
            <person name="Barrero R.A."/>
            <person name="Guerrero F.D."/>
            <person name="Moolhuijzen P."/>
            <person name="Goolsby J.A."/>
            <person name="Tidwell J."/>
            <person name="Bellgard S.E."/>
            <person name="Bellgard M.I."/>
        </authorList>
    </citation>
    <scope>NUCLEOTIDE SEQUENCE</scope>
    <source>
        <tissue evidence="4">Shoot tissue taken approximately 20 cm above the soil surface</tissue>
    </source>
</reference>
<dbReference type="InterPro" id="IPR056423">
    <property type="entry name" value="BACK_BPM_SPOP"/>
</dbReference>
<dbReference type="AlphaFoldDB" id="A0A0A9DN02"/>
<organism evidence="4">
    <name type="scientific">Arundo donax</name>
    <name type="common">Giant reed</name>
    <name type="synonym">Donax arundinaceus</name>
    <dbReference type="NCBI Taxonomy" id="35708"/>
    <lineage>
        <taxon>Eukaryota</taxon>
        <taxon>Viridiplantae</taxon>
        <taxon>Streptophyta</taxon>
        <taxon>Embryophyta</taxon>
        <taxon>Tracheophyta</taxon>
        <taxon>Spermatophyta</taxon>
        <taxon>Magnoliopsida</taxon>
        <taxon>Liliopsida</taxon>
        <taxon>Poales</taxon>
        <taxon>Poaceae</taxon>
        <taxon>PACMAD clade</taxon>
        <taxon>Arundinoideae</taxon>
        <taxon>Arundineae</taxon>
        <taxon>Arundo</taxon>
    </lineage>
</organism>
<dbReference type="SMART" id="SM00225">
    <property type="entry name" value="BTB"/>
    <property type="match status" value="1"/>
</dbReference>
<evidence type="ECO:0000256" key="1">
    <source>
        <dbReference type="ARBA" id="ARBA00004906"/>
    </source>
</evidence>
<proteinExistence type="inferred from homology"/>
<dbReference type="GO" id="GO:0016567">
    <property type="term" value="P:protein ubiquitination"/>
    <property type="evidence" value="ECO:0007669"/>
    <property type="project" value="InterPro"/>
</dbReference>
<feature type="domain" description="BTB" evidence="3">
    <location>
        <begin position="128"/>
        <end position="191"/>
    </location>
</feature>
<evidence type="ECO:0000256" key="2">
    <source>
        <dbReference type="ARBA" id="ARBA00010846"/>
    </source>
</evidence>
<dbReference type="PANTHER" id="PTHR26379">
    <property type="entry name" value="BTB/POZ AND MATH DOMAIN-CONTAINING PROTEIN 1"/>
    <property type="match status" value="1"/>
</dbReference>
<accession>A0A0A9DN02</accession>
<sequence length="300" mass="33610">MTANAEVRARYSLRFANVLGPAVPPFRVVQMQMMRRQMVDAMAEGPRLFRSRDSTRFGTNNVACLLRTTLEQPMIGYIRDDRLTIECDVTVIRESQLSGDSVESSEIEVPPCDIMKHFGKLLKDKVGADVTFIVGGETFEAHKIVLATRSPVFMAEFYGQMRESGTCCVTVKDVQPAVFGALLHFIYNDSLPDMGDLEGNEYHEMIWHLLVAADRYAMERMKLLCQSILAQDLDVETVATTLGSADRYNCDKLKAACVQFIASSEKMDAVVATQGYANLKRTCPSVFVDLFEKTSKLRKT</sequence>
<dbReference type="CDD" id="cd18280">
    <property type="entry name" value="BTB_POZ_BPM_plant"/>
    <property type="match status" value="1"/>
</dbReference>
<dbReference type="Pfam" id="PF00651">
    <property type="entry name" value="BTB"/>
    <property type="match status" value="1"/>
</dbReference>
<dbReference type="InterPro" id="IPR045005">
    <property type="entry name" value="BPM1-6"/>
</dbReference>
<dbReference type="Gene3D" id="1.25.40.420">
    <property type="match status" value="1"/>
</dbReference>